<evidence type="ECO:0008006" key="5">
    <source>
        <dbReference type="Google" id="ProtNLM"/>
    </source>
</evidence>
<feature type="transmembrane region" description="Helical" evidence="2">
    <location>
        <begin position="93"/>
        <end position="115"/>
    </location>
</feature>
<dbReference type="GeneID" id="37273450"/>
<keyword evidence="2" id="KW-0472">Membrane</keyword>
<protein>
    <recommendedName>
        <fullName evidence="5">G-protein coupled receptors family 3 profile domain-containing protein</fullName>
    </recommendedName>
</protein>
<dbReference type="Proteomes" id="UP000245946">
    <property type="component" value="Unassembled WGS sequence"/>
</dbReference>
<accession>A0A316Z6F1</accession>
<dbReference type="RefSeq" id="XP_025596817.1">
    <property type="nucleotide sequence ID" value="XM_025745906.1"/>
</dbReference>
<feature type="transmembrane region" description="Helical" evidence="2">
    <location>
        <begin position="62"/>
        <end position="81"/>
    </location>
</feature>
<dbReference type="STRING" id="58919.A0A316Z6F1"/>
<keyword evidence="2" id="KW-1133">Transmembrane helix</keyword>
<gene>
    <name evidence="3" type="ORF">FA09DRAFT_92858</name>
</gene>
<sequence>MATLIPSDPLTASVIEFVNASNTLLIFGCVAFAIVIWEALIHCAADVRVAREWKAQSTPANLIYFTCRWSGVGAVICYMLACNLGALDAGCQPVFRAFYVFSAMTFLAYGSMFSLRMLACNDMNRPLGVVAGCTVLAISAWILAGSLTNIKVNQNPFRFDNGDGLRSCLATVQNQNTQGLVYLLPALADTAILFATIWGVTRNKATSKVKAALIMENVSFYIVVTLVNLIVGIMMFTDAAFVWKASFGCLAEALSSVLPCRIFLHLRSVANETLTPSPHSSPRKSLSAILRAQRGGKGASSGGEDPLIVTQLAYSPSGTSSTGGCGDTGSTHTKTPPSSPSIARKKAPIASDAELRETDSVFQMSSFTSNA</sequence>
<feature type="region of interest" description="Disordered" evidence="1">
    <location>
        <begin position="318"/>
        <end position="357"/>
    </location>
</feature>
<keyword evidence="2" id="KW-0812">Transmembrane</keyword>
<proteinExistence type="predicted"/>
<feature type="transmembrane region" description="Helical" evidence="2">
    <location>
        <begin position="220"/>
        <end position="243"/>
    </location>
</feature>
<evidence type="ECO:0000313" key="3">
    <source>
        <dbReference type="EMBL" id="PWN96538.1"/>
    </source>
</evidence>
<organism evidence="3 4">
    <name type="scientific">Tilletiopsis washingtonensis</name>
    <dbReference type="NCBI Taxonomy" id="58919"/>
    <lineage>
        <taxon>Eukaryota</taxon>
        <taxon>Fungi</taxon>
        <taxon>Dikarya</taxon>
        <taxon>Basidiomycota</taxon>
        <taxon>Ustilaginomycotina</taxon>
        <taxon>Exobasidiomycetes</taxon>
        <taxon>Entylomatales</taxon>
        <taxon>Entylomatales incertae sedis</taxon>
        <taxon>Tilletiopsis</taxon>
    </lineage>
</organism>
<evidence type="ECO:0000313" key="4">
    <source>
        <dbReference type="Proteomes" id="UP000245946"/>
    </source>
</evidence>
<reference evidence="3 4" key="1">
    <citation type="journal article" date="2018" name="Mol. Biol. Evol.">
        <title>Broad Genomic Sampling Reveals a Smut Pathogenic Ancestry of the Fungal Clade Ustilaginomycotina.</title>
        <authorList>
            <person name="Kijpornyongpan T."/>
            <person name="Mondo S.J."/>
            <person name="Barry K."/>
            <person name="Sandor L."/>
            <person name="Lee J."/>
            <person name="Lipzen A."/>
            <person name="Pangilinan J."/>
            <person name="LaButti K."/>
            <person name="Hainaut M."/>
            <person name="Henrissat B."/>
            <person name="Grigoriev I.V."/>
            <person name="Spatafora J.W."/>
            <person name="Aime M.C."/>
        </authorList>
    </citation>
    <scope>NUCLEOTIDE SEQUENCE [LARGE SCALE GENOMIC DNA]</scope>
    <source>
        <strain evidence="3 4">MCA 4186</strain>
    </source>
</reference>
<evidence type="ECO:0000256" key="2">
    <source>
        <dbReference type="SAM" id="Phobius"/>
    </source>
</evidence>
<dbReference type="AlphaFoldDB" id="A0A316Z6F1"/>
<feature type="transmembrane region" description="Helical" evidence="2">
    <location>
        <begin position="127"/>
        <end position="147"/>
    </location>
</feature>
<name>A0A316Z6F1_9BASI</name>
<dbReference type="EMBL" id="KZ819299">
    <property type="protein sequence ID" value="PWN96538.1"/>
    <property type="molecule type" value="Genomic_DNA"/>
</dbReference>
<keyword evidence="4" id="KW-1185">Reference proteome</keyword>
<evidence type="ECO:0000256" key="1">
    <source>
        <dbReference type="SAM" id="MobiDB-lite"/>
    </source>
</evidence>
<feature type="transmembrane region" description="Helical" evidence="2">
    <location>
        <begin position="179"/>
        <end position="200"/>
    </location>
</feature>
<feature type="transmembrane region" description="Helical" evidence="2">
    <location>
        <begin position="20"/>
        <end position="41"/>
    </location>
</feature>